<protein>
    <submittedName>
        <fullName evidence="3">Uncharacterized protein</fullName>
    </submittedName>
</protein>
<dbReference type="InterPro" id="IPR041497">
    <property type="entry name" value="Thump-like"/>
</dbReference>
<dbReference type="Pfam" id="PF22013">
    <property type="entry name" value="PG_1098_Fer"/>
    <property type="match status" value="1"/>
</dbReference>
<feature type="domain" description="THUMP-like" evidence="1">
    <location>
        <begin position="385"/>
        <end position="455"/>
    </location>
</feature>
<dbReference type="Proteomes" id="UP000027442">
    <property type="component" value="Unassembled WGS sequence"/>
</dbReference>
<evidence type="ECO:0000313" key="3">
    <source>
        <dbReference type="EMBL" id="KDR51438.1"/>
    </source>
</evidence>
<dbReference type="SUPFAM" id="SSF53335">
    <property type="entry name" value="S-adenosyl-L-methionine-dependent methyltransferases"/>
    <property type="match status" value="1"/>
</dbReference>
<organism evidence="3 4">
    <name type="scientific">Hoylesella loescheii DSM 19665 = JCM 12249 = ATCC 15930</name>
    <dbReference type="NCBI Taxonomy" id="1122985"/>
    <lineage>
        <taxon>Bacteria</taxon>
        <taxon>Pseudomonadati</taxon>
        <taxon>Bacteroidota</taxon>
        <taxon>Bacteroidia</taxon>
        <taxon>Bacteroidales</taxon>
        <taxon>Prevotellaceae</taxon>
        <taxon>Hoylesella</taxon>
    </lineage>
</organism>
<name>A0A069QEX9_HOYLO</name>
<dbReference type="AlphaFoldDB" id="A0A069QEX9"/>
<accession>A0A069QEX9</accession>
<evidence type="ECO:0000313" key="4">
    <source>
        <dbReference type="Proteomes" id="UP000027442"/>
    </source>
</evidence>
<dbReference type="Gene3D" id="3.40.50.150">
    <property type="entry name" value="Vaccinia Virus protein VP39"/>
    <property type="match status" value="1"/>
</dbReference>
<evidence type="ECO:0000259" key="2">
    <source>
        <dbReference type="Pfam" id="PF22013"/>
    </source>
</evidence>
<evidence type="ECO:0000259" key="1">
    <source>
        <dbReference type="Pfam" id="PF18096"/>
    </source>
</evidence>
<comment type="caution">
    <text evidence="3">The sequence shown here is derived from an EMBL/GenBank/DDBJ whole genome shotgun (WGS) entry which is preliminary data.</text>
</comment>
<dbReference type="RefSeq" id="WP_033404114.1">
    <property type="nucleotide sequence ID" value="NZ_KB899211.1"/>
</dbReference>
<dbReference type="eggNOG" id="COG0742">
    <property type="taxonomic scope" value="Bacteria"/>
</dbReference>
<gene>
    <name evidence="3" type="ORF">HMPREF1991_02527</name>
</gene>
<dbReference type="InterPro" id="IPR054168">
    <property type="entry name" value="PG_1098_Fer"/>
</dbReference>
<dbReference type="Pfam" id="PF18096">
    <property type="entry name" value="Thump_like"/>
    <property type="match status" value="1"/>
</dbReference>
<dbReference type="PATRIC" id="fig|1122985.7.peg.2618"/>
<dbReference type="InterPro" id="IPR029063">
    <property type="entry name" value="SAM-dependent_MTases_sf"/>
</dbReference>
<reference evidence="3 4" key="1">
    <citation type="submission" date="2013-08" db="EMBL/GenBank/DDBJ databases">
        <authorList>
            <person name="Weinstock G."/>
            <person name="Sodergren E."/>
            <person name="Wylie T."/>
            <person name="Fulton L."/>
            <person name="Fulton R."/>
            <person name="Fronick C."/>
            <person name="O'Laughlin M."/>
            <person name="Godfrey J."/>
            <person name="Miner T."/>
            <person name="Herter B."/>
            <person name="Appelbaum E."/>
            <person name="Cordes M."/>
            <person name="Lek S."/>
            <person name="Wollam A."/>
            <person name="Pepin K.H."/>
            <person name="Palsikar V.B."/>
            <person name="Mitreva M."/>
            <person name="Wilson R.K."/>
        </authorList>
    </citation>
    <scope>NUCLEOTIDE SEQUENCE [LARGE SCALE GENOMIC DNA]</scope>
    <source>
        <strain evidence="3 4">ATCC 15930</strain>
    </source>
</reference>
<keyword evidence="4" id="KW-1185">Reference proteome</keyword>
<dbReference type="Gene3D" id="1.10.10.1110">
    <property type="entry name" value="Methyltransferase PG1098, N-terminal domain"/>
    <property type="match status" value="1"/>
</dbReference>
<proteinExistence type="predicted"/>
<dbReference type="HOGENOM" id="CLU_038123_0_0_10"/>
<feature type="domain" description="PG-1098 ferredoxin-like" evidence="2">
    <location>
        <begin position="341"/>
        <end position="384"/>
    </location>
</feature>
<dbReference type="EMBL" id="JNGW01000107">
    <property type="protein sequence ID" value="KDR51438.1"/>
    <property type="molecule type" value="Genomic_DNA"/>
</dbReference>
<sequence length="456" mass="50383">MYTNDDTLRFIAEHRNESVPQLALAAHKAPNVDLPFALDQIAGWQTACRKLPTWAENPNIVYPPHLSMEQCSSQTTAEYKANVASLFVKGMLQGNINSCDKGQVDNDEKQVGECEHTSLVDLTGGFGVDFAFMATRFTSATYVERQPQLCQLVQHNLNALNIGHAKVVCAEAESHLETIKRVSCIYLDPARRDKNGGKTVLIEHCSPDILQLLPTLLAKCGLLMVKLSPMLHWQQAIAQLQEQGAWVRQLHIVSVKNECKELLFLITDRQNHGQNLNHAVAQSGQLLPTPLEDQTPKQAANSTNNTHITCFNDGETFQYTLAKAEATPQSILQTPPQAGMFLFEPNASIMKAGCFGLLCSRLGVQAIAPNSHLFVASDDIPNFPGRRFKLLATTSFNKHDLKTALQGISKANIATRNFPLKPEALRKKLKLKDGGEHFLFATTDAQGKHWMLVGRG</sequence>